<dbReference type="PANTHER" id="PTHR12318:SF0">
    <property type="entry name" value="ACYL-COENZYME A DIPHOSPHATASE NUDT19"/>
    <property type="match status" value="1"/>
</dbReference>
<dbReference type="InterPro" id="IPR000086">
    <property type="entry name" value="NUDIX_hydrolase_dom"/>
</dbReference>
<dbReference type="CDD" id="cd18870">
    <property type="entry name" value="NUDIX_AcylCoAdiphos_Nudt19"/>
    <property type="match status" value="1"/>
</dbReference>
<keyword evidence="6" id="KW-0464">Manganese</keyword>
<dbReference type="OrthoDB" id="7183442at2"/>
<gene>
    <name evidence="9" type="ORF">DPM12_02645</name>
</gene>
<comment type="caution">
    <text evidence="9">The sequence shown here is derived from an EMBL/GenBank/DDBJ whole genome shotgun (WGS) entry which is preliminary data.</text>
</comment>
<accession>A0A329R0I5</accession>
<dbReference type="InterPro" id="IPR039121">
    <property type="entry name" value="NUDT19"/>
</dbReference>
<dbReference type="PROSITE" id="PS51462">
    <property type="entry name" value="NUDIX"/>
    <property type="match status" value="1"/>
</dbReference>
<dbReference type="GO" id="GO:0016818">
    <property type="term" value="F:hydrolase activity, acting on acid anhydrides, in phosphorus-containing anhydrides"/>
    <property type="evidence" value="ECO:0007669"/>
    <property type="project" value="InterPro"/>
</dbReference>
<protein>
    <submittedName>
        <fullName evidence="9">NUDIX hydrolase</fullName>
    </submittedName>
</protein>
<dbReference type="InterPro" id="IPR015797">
    <property type="entry name" value="NUDIX_hydrolase-like_dom_sf"/>
</dbReference>
<evidence type="ECO:0000256" key="6">
    <source>
        <dbReference type="ARBA" id="ARBA00023211"/>
    </source>
</evidence>
<dbReference type="EMBL" id="QMIG01000002">
    <property type="protein sequence ID" value="RAW18140.1"/>
    <property type="molecule type" value="Genomic_DNA"/>
</dbReference>
<reference evidence="9 10" key="1">
    <citation type="submission" date="2018-06" db="EMBL/GenBank/DDBJ databases">
        <title>Phytoactinopolyspora halophila sp. nov., a novel halophilic actinomycete isolated from a saline soil in China.</title>
        <authorList>
            <person name="Tang S.-K."/>
        </authorList>
    </citation>
    <scope>NUCLEOTIDE SEQUENCE [LARGE SCALE GENOMIC DNA]</scope>
    <source>
        <strain evidence="9 10">YIM 96934</strain>
    </source>
</reference>
<evidence type="ECO:0000256" key="3">
    <source>
        <dbReference type="ARBA" id="ARBA00022723"/>
    </source>
</evidence>
<dbReference type="Gene3D" id="3.90.79.10">
    <property type="entry name" value="Nucleoside Triphosphate Pyrophosphohydrolase"/>
    <property type="match status" value="2"/>
</dbReference>
<evidence type="ECO:0000256" key="1">
    <source>
        <dbReference type="ARBA" id="ARBA00001936"/>
    </source>
</evidence>
<comment type="cofactor">
    <cofactor evidence="1">
        <name>Mn(2+)</name>
        <dbReference type="ChEBI" id="CHEBI:29035"/>
    </cofactor>
</comment>
<evidence type="ECO:0000259" key="8">
    <source>
        <dbReference type="PROSITE" id="PS51462"/>
    </source>
</evidence>
<organism evidence="9 10">
    <name type="scientific">Phytoactinopolyspora halophila</name>
    <dbReference type="NCBI Taxonomy" id="1981511"/>
    <lineage>
        <taxon>Bacteria</taxon>
        <taxon>Bacillati</taxon>
        <taxon>Actinomycetota</taxon>
        <taxon>Actinomycetes</taxon>
        <taxon>Jiangellales</taxon>
        <taxon>Jiangellaceae</taxon>
        <taxon>Phytoactinopolyspora</taxon>
    </lineage>
</organism>
<sequence>MPPSSAERARAFVAGRLPPVEPRPASTVVLVRDAHAGLEVYVQQRVHGMAFAGGMVAFPGGSVDAADTAGHRDIDAATWARRLGTGEDAARGFVGAALRETREETGVALQPDDLVPWAHWITPRFERRRFDTWFFAAELPRGQEPQDVSGEAEAAMWVTAHEALRRADAGEWDMLPPTRVVLEELAGLSSATDIHATQREIAAVMPGWLDDGDAVIALLPDDPRYPGDDHAATTHHPMIMNDPRPESGGNRS</sequence>
<keyword evidence="3" id="KW-0479">Metal-binding</keyword>
<comment type="cofactor">
    <cofactor evidence="2">
        <name>Mg(2+)</name>
        <dbReference type="ChEBI" id="CHEBI:18420"/>
    </cofactor>
</comment>
<evidence type="ECO:0000256" key="4">
    <source>
        <dbReference type="ARBA" id="ARBA00022801"/>
    </source>
</evidence>
<dbReference type="AlphaFoldDB" id="A0A329R0I5"/>
<dbReference type="SUPFAM" id="SSF55811">
    <property type="entry name" value="Nudix"/>
    <property type="match status" value="1"/>
</dbReference>
<dbReference type="PANTHER" id="PTHR12318">
    <property type="entry name" value="TESTOSTERONE-REGULATED PROTEIN RP2"/>
    <property type="match status" value="1"/>
</dbReference>
<feature type="region of interest" description="Disordered" evidence="7">
    <location>
        <begin position="226"/>
        <end position="252"/>
    </location>
</feature>
<name>A0A329R0I5_9ACTN</name>
<evidence type="ECO:0000313" key="10">
    <source>
        <dbReference type="Proteomes" id="UP000250462"/>
    </source>
</evidence>
<dbReference type="Pfam" id="PF00293">
    <property type="entry name" value="NUDIX"/>
    <property type="match status" value="1"/>
</dbReference>
<keyword evidence="5" id="KW-0460">Magnesium</keyword>
<dbReference type="Proteomes" id="UP000250462">
    <property type="component" value="Unassembled WGS sequence"/>
</dbReference>
<evidence type="ECO:0000256" key="7">
    <source>
        <dbReference type="SAM" id="MobiDB-lite"/>
    </source>
</evidence>
<proteinExistence type="predicted"/>
<evidence type="ECO:0000256" key="2">
    <source>
        <dbReference type="ARBA" id="ARBA00001946"/>
    </source>
</evidence>
<feature type="domain" description="Nudix hydrolase" evidence="8">
    <location>
        <begin position="21"/>
        <end position="180"/>
    </location>
</feature>
<evidence type="ECO:0000256" key="5">
    <source>
        <dbReference type="ARBA" id="ARBA00022842"/>
    </source>
</evidence>
<keyword evidence="10" id="KW-1185">Reference proteome</keyword>
<evidence type="ECO:0000313" key="9">
    <source>
        <dbReference type="EMBL" id="RAW18140.1"/>
    </source>
</evidence>
<dbReference type="GO" id="GO:0046872">
    <property type="term" value="F:metal ion binding"/>
    <property type="evidence" value="ECO:0007669"/>
    <property type="project" value="UniProtKB-KW"/>
</dbReference>
<keyword evidence="4 9" id="KW-0378">Hydrolase</keyword>